<dbReference type="EMBL" id="KY460674">
    <property type="protein sequence ID" value="ATO89320.1"/>
    <property type="molecule type" value="Genomic_DNA"/>
</dbReference>
<keyword evidence="2" id="KW-0255">Endonuclease</keyword>
<name>A0A2D1P9U5_9LECA</name>
<evidence type="ECO:0000259" key="1">
    <source>
        <dbReference type="Pfam" id="PF00961"/>
    </source>
</evidence>
<dbReference type="GO" id="GO:0004519">
    <property type="term" value="F:endonuclease activity"/>
    <property type="evidence" value="ECO:0007669"/>
    <property type="project" value="UniProtKB-KW"/>
</dbReference>
<geneLocation type="mitochondrion" evidence="2"/>
<dbReference type="InterPro" id="IPR051289">
    <property type="entry name" value="LAGLIDADG_Endonuclease"/>
</dbReference>
<feature type="domain" description="Homing endonuclease LAGLIDADG" evidence="1">
    <location>
        <begin position="267"/>
        <end position="365"/>
    </location>
</feature>
<dbReference type="GeneID" id="34949298"/>
<sequence>MKQYDINVNNITLSSNFIITISNESKKHLFSVLISEVDSTSDMVLTPETDLCQSVSKCEESKADKQTPILASDLNKLNLVNLVNEFKSLNLKVSKVSSNKLCRPPGPFDDSNNNLKLTGNYSQDYLNKYWVGLMDGSGDIQVNHVHKKTLQFRFILTLDDNIQNHKALVDISKNIKGNILHNKKKKFFTLSIITYSESVELENLLKVFSLYPPLTQRLHCKLNFVKECLKAKSVNWYLENRDKKYEDFSSGFETVRPRQTTYFTVWLTGYLEARGIFVYKKQKDVSYFCIRADTDKQIIEEIQRYFSVTIPVFVLKKKKSNQDIAKELFYFKTYRKTIISNIINHIKSYPFIGSKKKELDDFLSIAWDQSK</sequence>
<accession>A0A2D1P9U5</accession>
<feature type="domain" description="Homing endonuclease LAGLIDADG" evidence="1">
    <location>
        <begin position="130"/>
        <end position="226"/>
    </location>
</feature>
<keyword evidence="2" id="KW-0378">Hydrolase</keyword>
<dbReference type="InterPro" id="IPR004860">
    <property type="entry name" value="LAGLIDADG_dom"/>
</dbReference>
<keyword evidence="2" id="KW-0540">Nuclease</keyword>
<dbReference type="RefSeq" id="YP_009442473.1">
    <property type="nucleotide sequence ID" value="NC_036309.1"/>
</dbReference>
<dbReference type="AlphaFoldDB" id="A0A2D1P9U5"/>
<evidence type="ECO:0000313" key="2">
    <source>
        <dbReference type="EMBL" id="ATO89320.1"/>
    </source>
</evidence>
<dbReference type="PANTHER" id="PTHR36181">
    <property type="entry name" value="INTRON-ENCODED ENDONUCLEASE AI3-RELATED"/>
    <property type="match status" value="1"/>
</dbReference>
<gene>
    <name evidence="2" type="primary">cox1</name>
</gene>
<dbReference type="Gene3D" id="3.10.28.10">
    <property type="entry name" value="Homing endonucleases"/>
    <property type="match status" value="2"/>
</dbReference>
<dbReference type="InterPro" id="IPR027434">
    <property type="entry name" value="Homing_endonucl"/>
</dbReference>
<protein>
    <submittedName>
        <fullName evidence="2">LAGLIDADG homing endonuclease-like protein</fullName>
    </submittedName>
</protein>
<dbReference type="PANTHER" id="PTHR36181:SF2">
    <property type="entry name" value="INTRON-ENCODED ENDONUCLEASE AI3-RELATED"/>
    <property type="match status" value="1"/>
</dbReference>
<reference evidence="2" key="1">
    <citation type="submission" date="2017-01" db="EMBL/GenBank/DDBJ databases">
        <title>The complete mitochondrial genome of the lichenized fungus Cladonia rangiferina.</title>
        <authorList>
            <person name="Pogoda C.S."/>
            <person name="Keepers K.G."/>
            <person name="Tripp E.A."/>
            <person name="Lendemer J.C."/>
            <person name="Kane N.C."/>
        </authorList>
    </citation>
    <scope>NUCLEOTIDE SEQUENCE</scope>
</reference>
<dbReference type="GO" id="GO:0005739">
    <property type="term" value="C:mitochondrion"/>
    <property type="evidence" value="ECO:0007669"/>
    <property type="project" value="UniProtKB-ARBA"/>
</dbReference>
<dbReference type="SUPFAM" id="SSF55608">
    <property type="entry name" value="Homing endonucleases"/>
    <property type="match status" value="2"/>
</dbReference>
<organism evidence="2">
    <name type="scientific">Cladonia rangiferina</name>
    <dbReference type="NCBI Taxonomy" id="111670"/>
    <lineage>
        <taxon>Eukaryota</taxon>
        <taxon>Fungi</taxon>
        <taxon>Dikarya</taxon>
        <taxon>Ascomycota</taxon>
        <taxon>Pezizomycotina</taxon>
        <taxon>Lecanoromycetes</taxon>
        <taxon>OSLEUM clade</taxon>
        <taxon>Lecanoromycetidae</taxon>
        <taxon>Lecanorales</taxon>
        <taxon>Lecanorineae</taxon>
        <taxon>Cladoniaceae</taxon>
        <taxon>Cladonia</taxon>
    </lineage>
</organism>
<proteinExistence type="predicted"/>
<dbReference type="Pfam" id="PF00961">
    <property type="entry name" value="LAGLIDADG_1"/>
    <property type="match status" value="2"/>
</dbReference>
<keyword evidence="2" id="KW-0496">Mitochondrion</keyword>